<dbReference type="SUPFAM" id="SSF53474">
    <property type="entry name" value="alpha/beta-Hydrolases"/>
    <property type="match status" value="1"/>
</dbReference>
<feature type="transmembrane region" description="Helical" evidence="1">
    <location>
        <begin position="140"/>
        <end position="158"/>
    </location>
</feature>
<name>A0A1C5IA77_9ACTN</name>
<dbReference type="Gene3D" id="3.40.50.1820">
    <property type="entry name" value="alpha/beta hydrolase"/>
    <property type="match status" value="1"/>
</dbReference>
<sequence length="551" mass="59659">MRTSEGAAVAPRRGRTLPLLTLAAVPPALEAAVLAALSFYSASGLAPQATAVWPYDSYHDLRWLLVYHNSWSMFLLGLLAVTAVRGLLSAWMTGLAWPAHTPRPSYRWLIRRNIEVAALATVIISPWAALAVAYSAVALSWYLLASLLPMLVLAPFLARGGVVSRWWRGLPSAALFGWSLLNFLVLTAAGAIMSAVPLWWGVPIAAAAGTANGLLWRSTVAAAAFQAPVRLRRVPVAPLAIVVTMAGSVFAEAGVGIAAGGPGDWRAPVLTEHLEERIPYAVIAIAGHNSSYDGRPAVDARVERFSYRGLDDRERPLPYQPQDTHQSVGSSAALLSQHIDSLQRRTGRPVALLGESEGAMVARMYLERWPESPVDAVIMFSPLTRPGRVYYPPAGYDGWGVVAGWELRLVAALSNLTKEVDSDPDEPFVRSVLADAPFYRNRTLCPVAGVRMIAFLPTVSAVEAPPGEYSRIPTVEVPGLHAFPLDQALVQETVMAFLADEPVNRPRREYRLFQHLGAAWQAPPLAIGLNPIWSANREADPAFSGRICEAQ</sequence>
<keyword evidence="3" id="KW-1185">Reference proteome</keyword>
<keyword evidence="1" id="KW-0472">Membrane</keyword>
<organism evidence="2 3">
    <name type="scientific">Micromonospora echinaurantiaca</name>
    <dbReference type="NCBI Taxonomy" id="47857"/>
    <lineage>
        <taxon>Bacteria</taxon>
        <taxon>Bacillati</taxon>
        <taxon>Actinomycetota</taxon>
        <taxon>Actinomycetes</taxon>
        <taxon>Micromonosporales</taxon>
        <taxon>Micromonosporaceae</taxon>
        <taxon>Micromonospora</taxon>
    </lineage>
</organism>
<dbReference type="Proteomes" id="UP000198217">
    <property type="component" value="Chromosome I"/>
</dbReference>
<dbReference type="EMBL" id="LT607750">
    <property type="protein sequence ID" value="SCG54656.1"/>
    <property type="molecule type" value="Genomic_DNA"/>
</dbReference>
<reference evidence="2 3" key="1">
    <citation type="submission" date="2016-06" db="EMBL/GenBank/DDBJ databases">
        <authorList>
            <person name="Kjaerup R.B."/>
            <person name="Dalgaard T.S."/>
            <person name="Juul-Madsen H.R."/>
        </authorList>
    </citation>
    <scope>NUCLEOTIDE SEQUENCE [LARGE SCALE GENOMIC DNA]</scope>
    <source>
        <strain evidence="2 3">DSM 43904</strain>
    </source>
</reference>
<evidence type="ECO:0008006" key="4">
    <source>
        <dbReference type="Google" id="ProtNLM"/>
    </source>
</evidence>
<feature type="transmembrane region" description="Helical" evidence="1">
    <location>
        <begin position="170"/>
        <end position="192"/>
    </location>
</feature>
<feature type="transmembrane region" description="Helical" evidence="1">
    <location>
        <begin position="116"/>
        <end position="134"/>
    </location>
</feature>
<feature type="transmembrane region" description="Helical" evidence="1">
    <location>
        <begin position="236"/>
        <end position="259"/>
    </location>
</feature>
<feature type="transmembrane region" description="Helical" evidence="1">
    <location>
        <begin position="71"/>
        <end position="95"/>
    </location>
</feature>
<feature type="transmembrane region" description="Helical" evidence="1">
    <location>
        <begin position="198"/>
        <end position="216"/>
    </location>
</feature>
<dbReference type="InterPro" id="IPR029058">
    <property type="entry name" value="AB_hydrolase_fold"/>
</dbReference>
<protein>
    <recommendedName>
        <fullName evidence="4">Alpha/beta hydrolase family protein</fullName>
    </recommendedName>
</protein>
<keyword evidence="1" id="KW-1133">Transmembrane helix</keyword>
<evidence type="ECO:0000256" key="1">
    <source>
        <dbReference type="SAM" id="Phobius"/>
    </source>
</evidence>
<proteinExistence type="predicted"/>
<accession>A0A1C5IA77</accession>
<dbReference type="RefSeq" id="WP_231928775.1">
    <property type="nucleotide sequence ID" value="NZ_LT607750.1"/>
</dbReference>
<evidence type="ECO:0000313" key="3">
    <source>
        <dbReference type="Proteomes" id="UP000198217"/>
    </source>
</evidence>
<gene>
    <name evidence="2" type="ORF">GA0070609_2952</name>
</gene>
<dbReference type="AlphaFoldDB" id="A0A1C5IA77"/>
<keyword evidence="1" id="KW-0812">Transmembrane</keyword>
<evidence type="ECO:0000313" key="2">
    <source>
        <dbReference type="EMBL" id="SCG54656.1"/>
    </source>
</evidence>